<dbReference type="Ensembl" id="ENSLLET00000039013.1">
    <property type="protein sequence ID" value="ENSLLEP00000037570.1"/>
    <property type="gene ID" value="ENSLLEG00000023775.1"/>
</dbReference>
<reference evidence="4" key="1">
    <citation type="submission" date="2025-08" db="UniProtKB">
        <authorList>
            <consortium name="Ensembl"/>
        </authorList>
    </citation>
    <scope>IDENTIFICATION</scope>
</reference>
<keyword evidence="2" id="KW-0430">Lectin</keyword>
<feature type="domain" description="Jacalin-type lectin" evidence="3">
    <location>
        <begin position="59"/>
        <end position="170"/>
    </location>
</feature>
<dbReference type="GeneTree" id="ENSGT00940000159195"/>
<organism evidence="4 5">
    <name type="scientific">Leptobrachium leishanense</name>
    <name type="common">Leishan spiny toad</name>
    <dbReference type="NCBI Taxonomy" id="445787"/>
    <lineage>
        <taxon>Eukaryota</taxon>
        <taxon>Metazoa</taxon>
        <taxon>Chordata</taxon>
        <taxon>Craniata</taxon>
        <taxon>Vertebrata</taxon>
        <taxon>Euteleostomi</taxon>
        <taxon>Amphibia</taxon>
        <taxon>Batrachia</taxon>
        <taxon>Anura</taxon>
        <taxon>Pelobatoidea</taxon>
        <taxon>Megophryidae</taxon>
        <taxon>Leptobrachium</taxon>
    </lineage>
</organism>
<evidence type="ECO:0000313" key="4">
    <source>
        <dbReference type="Ensembl" id="ENSLLEP00000037570.1"/>
    </source>
</evidence>
<dbReference type="Pfam" id="PF01419">
    <property type="entry name" value="Jacalin"/>
    <property type="match status" value="1"/>
</dbReference>
<dbReference type="InterPro" id="IPR001229">
    <property type="entry name" value="Jacalin-like_lectin_dom"/>
</dbReference>
<evidence type="ECO:0000313" key="5">
    <source>
        <dbReference type="Proteomes" id="UP000694569"/>
    </source>
</evidence>
<dbReference type="Gene3D" id="2.100.10.30">
    <property type="entry name" value="Jacalin-like lectin domain"/>
    <property type="match status" value="1"/>
</dbReference>
<dbReference type="Proteomes" id="UP000694569">
    <property type="component" value="Unplaced"/>
</dbReference>
<proteinExistence type="predicted"/>
<evidence type="ECO:0000256" key="2">
    <source>
        <dbReference type="ARBA" id="ARBA00022734"/>
    </source>
</evidence>
<keyword evidence="5" id="KW-1185">Reference proteome</keyword>
<dbReference type="GO" id="GO:0030246">
    <property type="term" value="F:carbohydrate binding"/>
    <property type="evidence" value="ECO:0007669"/>
    <property type="project" value="UniProtKB-KW"/>
</dbReference>
<accession>A0A8C5QJ68</accession>
<dbReference type="PROSITE" id="PS51752">
    <property type="entry name" value="JACALIN_LECTIN"/>
    <property type="match status" value="1"/>
</dbReference>
<keyword evidence="1" id="KW-0732">Signal</keyword>
<reference evidence="4" key="2">
    <citation type="submission" date="2025-09" db="UniProtKB">
        <authorList>
            <consortium name="Ensembl"/>
        </authorList>
    </citation>
    <scope>IDENTIFICATION</scope>
</reference>
<protein>
    <recommendedName>
        <fullName evidence="3">Jacalin-type lectin domain-containing protein</fullName>
    </recommendedName>
</protein>
<dbReference type="SMART" id="SM00915">
    <property type="entry name" value="Jacalin"/>
    <property type="match status" value="1"/>
</dbReference>
<dbReference type="PANTHER" id="PTHR33589:SF4">
    <property type="entry name" value="ZYMOGEN GRANULE MEMBRANE PROTEIN 16"/>
    <property type="match status" value="1"/>
</dbReference>
<evidence type="ECO:0000256" key="1">
    <source>
        <dbReference type="ARBA" id="ARBA00022729"/>
    </source>
</evidence>
<dbReference type="PANTHER" id="PTHR33589">
    <property type="entry name" value="OS11G0524900 PROTEIN"/>
    <property type="match status" value="1"/>
</dbReference>
<dbReference type="InterPro" id="IPR036404">
    <property type="entry name" value="Jacalin-like_lectin_dom_sf"/>
</dbReference>
<name>A0A8C5QJ68_9ANUR</name>
<sequence length="178" mass="19904">MNLHNVSVTAGLHAAPLLLLPHKPTRSLRPACTLLLCSCSLINLHDVSVTSCVTWFTHCQWFGFHVINSPSRFHVVTFLLCLTPRLQARYGKTWSSYSGGSYGDIEEIFLHPDEHIIQLVFVTNKGREFPFGKDYGGSFNAVPLYPNTVLRYFSGSSGSVIDAIAFHWHYLSSSCTHC</sequence>
<evidence type="ECO:0000259" key="3">
    <source>
        <dbReference type="PROSITE" id="PS51752"/>
    </source>
</evidence>
<dbReference type="SUPFAM" id="SSF51101">
    <property type="entry name" value="Mannose-binding lectins"/>
    <property type="match status" value="1"/>
</dbReference>
<dbReference type="OrthoDB" id="2415936at2759"/>
<dbReference type="AlphaFoldDB" id="A0A8C5QJ68"/>
<dbReference type="InterPro" id="IPR052321">
    <property type="entry name" value="PolyBind_ProtTraffic"/>
</dbReference>